<keyword evidence="1" id="KW-1133">Transmembrane helix</keyword>
<keyword evidence="1" id="KW-0812">Transmembrane</keyword>
<reference evidence="2 3" key="1">
    <citation type="submission" date="2022-10" db="EMBL/GenBank/DDBJ databases">
        <title>Alteromonas sp. chi3 Genome sequencing.</title>
        <authorList>
            <person name="Park S."/>
        </authorList>
    </citation>
    <scope>NUCLEOTIDE SEQUENCE [LARGE SCALE GENOMIC DNA]</scope>
    <source>
        <strain evidence="3">chi3</strain>
    </source>
</reference>
<organism evidence="2 3">
    <name type="scientific">Alteromonas gilva</name>
    <dbReference type="NCBI Taxonomy" id="2987522"/>
    <lineage>
        <taxon>Bacteria</taxon>
        <taxon>Pseudomonadati</taxon>
        <taxon>Pseudomonadota</taxon>
        <taxon>Gammaproteobacteria</taxon>
        <taxon>Alteromonadales</taxon>
        <taxon>Alteromonadaceae</taxon>
        <taxon>Alteromonas/Salinimonas group</taxon>
        <taxon>Alteromonas</taxon>
    </lineage>
</organism>
<evidence type="ECO:0000256" key="1">
    <source>
        <dbReference type="SAM" id="Phobius"/>
    </source>
</evidence>
<dbReference type="Proteomes" id="UP001218788">
    <property type="component" value="Unassembled WGS sequence"/>
</dbReference>
<feature type="transmembrane region" description="Helical" evidence="1">
    <location>
        <begin position="103"/>
        <end position="124"/>
    </location>
</feature>
<feature type="transmembrane region" description="Helical" evidence="1">
    <location>
        <begin position="18"/>
        <end position="37"/>
    </location>
</feature>
<dbReference type="EMBL" id="JAQQXP010000001">
    <property type="protein sequence ID" value="MDC8830242.1"/>
    <property type="molecule type" value="Genomic_DNA"/>
</dbReference>
<gene>
    <name evidence="2" type="ORF">OIK42_05640</name>
</gene>
<accession>A0ABT5L318</accession>
<proteinExistence type="predicted"/>
<comment type="caution">
    <text evidence="2">The sequence shown here is derived from an EMBL/GenBank/DDBJ whole genome shotgun (WGS) entry which is preliminary data.</text>
</comment>
<name>A0ABT5L318_9ALTE</name>
<dbReference type="RefSeq" id="WP_273639000.1">
    <property type="nucleotide sequence ID" value="NZ_JAQQXP010000001.1"/>
</dbReference>
<feature type="transmembrane region" description="Helical" evidence="1">
    <location>
        <begin position="49"/>
        <end position="71"/>
    </location>
</feature>
<sequence length="134" mass="14667">MSQSWAGAGGKQPYTSAFALPIGGCSVLLCIAIELLYRPYIYREHLQDFGIADSGVSFFSTIAAYFVLSLYEKTSRHLLAALYVTIGACLYELLQLLTGLGVFSVSDLIACMLGGFAVAAYICIERRYRRCITP</sequence>
<keyword evidence="3" id="KW-1185">Reference proteome</keyword>
<keyword evidence="1" id="KW-0472">Membrane</keyword>
<evidence type="ECO:0008006" key="4">
    <source>
        <dbReference type="Google" id="ProtNLM"/>
    </source>
</evidence>
<protein>
    <recommendedName>
        <fullName evidence="4">VanZ-like domain-containing protein</fullName>
    </recommendedName>
</protein>
<evidence type="ECO:0000313" key="3">
    <source>
        <dbReference type="Proteomes" id="UP001218788"/>
    </source>
</evidence>
<evidence type="ECO:0000313" key="2">
    <source>
        <dbReference type="EMBL" id="MDC8830242.1"/>
    </source>
</evidence>